<evidence type="ECO:0000313" key="2">
    <source>
        <dbReference type="EMBL" id="KAL1264287.1"/>
    </source>
</evidence>
<sequence>MLCASQGMGFCGGGTGELLDAGDNIISPEAETPACIYTGAVAAPVPHTDLSAGTRTAVTAGHCHAALCPPGHCWQALITGVMWACQPDHTERCVSHSAGKAGLASGHQQNKVKGQSMVQAQDGLAGWLVKSIPQGFLRSLWLSEREQPEGRVSGRPEPEAVPWNPATHTAPCQRAQRENKCSAIL</sequence>
<feature type="compositionally biased region" description="Basic and acidic residues" evidence="1">
    <location>
        <begin position="147"/>
        <end position="158"/>
    </location>
</feature>
<dbReference type="EMBL" id="JAYMGO010000012">
    <property type="protein sequence ID" value="KAL1264287.1"/>
    <property type="molecule type" value="Genomic_DNA"/>
</dbReference>
<evidence type="ECO:0000256" key="1">
    <source>
        <dbReference type="SAM" id="MobiDB-lite"/>
    </source>
</evidence>
<name>A0ABR3MGS4_9TELE</name>
<keyword evidence="3" id="KW-1185">Reference proteome</keyword>
<proteinExistence type="predicted"/>
<reference evidence="2 3" key="1">
    <citation type="submission" date="2023-09" db="EMBL/GenBank/DDBJ databases">
        <authorList>
            <person name="Wang M."/>
        </authorList>
    </citation>
    <scope>NUCLEOTIDE SEQUENCE [LARGE SCALE GENOMIC DNA]</scope>
    <source>
        <strain evidence="2">GT-2023</strain>
        <tissue evidence="2">Liver</tissue>
    </source>
</reference>
<dbReference type="Proteomes" id="UP001558613">
    <property type="component" value="Unassembled WGS sequence"/>
</dbReference>
<protein>
    <submittedName>
        <fullName evidence="2">Uncharacterized protein</fullName>
    </submittedName>
</protein>
<accession>A0ABR3MGS4</accession>
<comment type="caution">
    <text evidence="2">The sequence shown here is derived from an EMBL/GenBank/DDBJ whole genome shotgun (WGS) entry which is preliminary data.</text>
</comment>
<feature type="region of interest" description="Disordered" evidence="1">
    <location>
        <begin position="147"/>
        <end position="178"/>
    </location>
</feature>
<evidence type="ECO:0000313" key="3">
    <source>
        <dbReference type="Proteomes" id="UP001558613"/>
    </source>
</evidence>
<organism evidence="2 3">
    <name type="scientific">Cirrhinus molitorella</name>
    <name type="common">mud carp</name>
    <dbReference type="NCBI Taxonomy" id="172907"/>
    <lineage>
        <taxon>Eukaryota</taxon>
        <taxon>Metazoa</taxon>
        <taxon>Chordata</taxon>
        <taxon>Craniata</taxon>
        <taxon>Vertebrata</taxon>
        <taxon>Euteleostomi</taxon>
        <taxon>Actinopterygii</taxon>
        <taxon>Neopterygii</taxon>
        <taxon>Teleostei</taxon>
        <taxon>Ostariophysi</taxon>
        <taxon>Cypriniformes</taxon>
        <taxon>Cyprinidae</taxon>
        <taxon>Labeoninae</taxon>
        <taxon>Labeonini</taxon>
        <taxon>Cirrhinus</taxon>
    </lineage>
</organism>
<gene>
    <name evidence="2" type="ORF">QQF64_004642</name>
</gene>